<feature type="compositionally biased region" description="Low complexity" evidence="1">
    <location>
        <begin position="662"/>
        <end position="676"/>
    </location>
</feature>
<dbReference type="Proteomes" id="UP001209878">
    <property type="component" value="Unassembled WGS sequence"/>
</dbReference>
<feature type="region of interest" description="Disordered" evidence="1">
    <location>
        <begin position="661"/>
        <end position="686"/>
    </location>
</feature>
<comment type="caution">
    <text evidence="2">The sequence shown here is derived from an EMBL/GenBank/DDBJ whole genome shotgun (WGS) entry which is preliminary data.</text>
</comment>
<feature type="compositionally biased region" description="Polar residues" evidence="1">
    <location>
        <begin position="19"/>
        <end position="45"/>
    </location>
</feature>
<protein>
    <submittedName>
        <fullName evidence="2">Uncharacterized protein</fullName>
    </submittedName>
</protein>
<accession>A0AAD9KY83</accession>
<sequence>MKTDIPPSSDISLDRVTSDDSSTMSRRPTLTTSMEKEVSPNSSILMRQKQVRSARARRIKGQKGVVMVSSSADEVTHDKPRPSSAAPTFCDHHKPSEVDTSCKLSALSLLIDRCMQVAIQEARDDPEKRRTVEQKDLVNRYLSRALADDDDAARRGSTSPLISSYIKMSIARMCGLSPVAAVAPASQEELFIVMDKTMLEGTEKPEVHGARRLSATSEASVFAVKACLENAVDQLQRDFMRVRVTAETVASEMDTLAQWAAGGVPQSSTSEIVRGCLQMALDDFRCAVSRREFTRETSVTSQLVRGYLERALKAVHSVSAQCKASETSLLHVSVDAPVTSRRSPKMEGLLKEYIRRALSERYDEVWRSVVESEAAAGIVQHSMRLALDRMEHEASPSPSPSGTSALINHYIREAVASVLAVDPNDPAIRAGVSQQLVRSTSVDLVNACLERARHCVNADRCLVLPRPSGSTFGDIDSEAVASLVDGYMQLAVTEHDTVKPQESRPLHSVRRPHTAPASPENSYYRGLSQSDAFSCSGYTPSSTSTEASDGGKKRNRSRRRHVHPAGQTMFTTKWLVQPAPPRTRNRKPGWKSSASGENVTGTAEGQRERPKSARPRKKKSARAFHDDATPMNTTEMYVEAKNRVRRRPLRPKLIVFGSAIDTTTTSTPPEPVVTQTGVASGTQTDSDGADYVRAAVQIAVTPATPRNSCSDTSRQCANIKTFKSYLHVTNSAETHAVLSKGSSNSLGMPSAGSFDVQLRATSVGSAQAVNALPAHARFRTFHRPASVKRKLRDI</sequence>
<evidence type="ECO:0000313" key="3">
    <source>
        <dbReference type="Proteomes" id="UP001209878"/>
    </source>
</evidence>
<dbReference type="AlphaFoldDB" id="A0AAD9KY83"/>
<feature type="region of interest" description="Disordered" evidence="1">
    <location>
        <begin position="1"/>
        <end position="94"/>
    </location>
</feature>
<feature type="compositionally biased region" description="Basic residues" evidence="1">
    <location>
        <begin position="612"/>
        <end position="622"/>
    </location>
</feature>
<feature type="compositionally biased region" description="Polar residues" evidence="1">
    <location>
        <begin position="677"/>
        <end position="686"/>
    </location>
</feature>
<feature type="compositionally biased region" description="Polar residues" evidence="1">
    <location>
        <begin position="527"/>
        <end position="547"/>
    </location>
</feature>
<evidence type="ECO:0000313" key="2">
    <source>
        <dbReference type="EMBL" id="KAK2179534.1"/>
    </source>
</evidence>
<dbReference type="EMBL" id="JAODUO010000485">
    <property type="protein sequence ID" value="KAK2179534.1"/>
    <property type="molecule type" value="Genomic_DNA"/>
</dbReference>
<name>A0AAD9KY83_RIDPI</name>
<feature type="region of interest" description="Disordered" evidence="1">
    <location>
        <begin position="496"/>
        <end position="624"/>
    </location>
</feature>
<feature type="compositionally biased region" description="Basic and acidic residues" evidence="1">
    <location>
        <begin position="496"/>
        <end position="505"/>
    </location>
</feature>
<feature type="compositionally biased region" description="Polar residues" evidence="1">
    <location>
        <begin position="592"/>
        <end position="603"/>
    </location>
</feature>
<keyword evidence="3" id="KW-1185">Reference proteome</keyword>
<reference evidence="2" key="1">
    <citation type="journal article" date="2023" name="Mol. Biol. Evol.">
        <title>Third-Generation Sequencing Reveals the Adaptive Role of the Epigenome in Three Deep-Sea Polychaetes.</title>
        <authorList>
            <person name="Perez M."/>
            <person name="Aroh O."/>
            <person name="Sun Y."/>
            <person name="Lan Y."/>
            <person name="Juniper S.K."/>
            <person name="Young C.R."/>
            <person name="Angers B."/>
            <person name="Qian P.Y."/>
        </authorList>
    </citation>
    <scope>NUCLEOTIDE SEQUENCE</scope>
    <source>
        <strain evidence="2">R07B-5</strain>
    </source>
</reference>
<gene>
    <name evidence="2" type="ORF">NP493_486g02007</name>
</gene>
<feature type="compositionally biased region" description="Basic residues" evidence="1">
    <location>
        <begin position="553"/>
        <end position="563"/>
    </location>
</feature>
<feature type="compositionally biased region" description="Basic residues" evidence="1">
    <location>
        <begin position="49"/>
        <end position="61"/>
    </location>
</feature>
<proteinExistence type="predicted"/>
<evidence type="ECO:0000256" key="1">
    <source>
        <dbReference type="SAM" id="MobiDB-lite"/>
    </source>
</evidence>
<organism evidence="2 3">
    <name type="scientific">Ridgeia piscesae</name>
    <name type="common">Tubeworm</name>
    <dbReference type="NCBI Taxonomy" id="27915"/>
    <lineage>
        <taxon>Eukaryota</taxon>
        <taxon>Metazoa</taxon>
        <taxon>Spiralia</taxon>
        <taxon>Lophotrochozoa</taxon>
        <taxon>Annelida</taxon>
        <taxon>Polychaeta</taxon>
        <taxon>Sedentaria</taxon>
        <taxon>Canalipalpata</taxon>
        <taxon>Sabellida</taxon>
        <taxon>Siboglinidae</taxon>
        <taxon>Ridgeia</taxon>
    </lineage>
</organism>